<organism evidence="3 4">
    <name type="scientific">Heracleum sosnowskyi</name>
    <dbReference type="NCBI Taxonomy" id="360622"/>
    <lineage>
        <taxon>Eukaryota</taxon>
        <taxon>Viridiplantae</taxon>
        <taxon>Streptophyta</taxon>
        <taxon>Embryophyta</taxon>
        <taxon>Tracheophyta</taxon>
        <taxon>Spermatophyta</taxon>
        <taxon>Magnoliopsida</taxon>
        <taxon>eudicotyledons</taxon>
        <taxon>Gunneridae</taxon>
        <taxon>Pentapetalae</taxon>
        <taxon>asterids</taxon>
        <taxon>campanulids</taxon>
        <taxon>Apiales</taxon>
        <taxon>Apiaceae</taxon>
        <taxon>Apioideae</taxon>
        <taxon>apioid superclade</taxon>
        <taxon>Tordylieae</taxon>
        <taxon>Tordyliinae</taxon>
        <taxon>Heracleum</taxon>
    </lineage>
</organism>
<proteinExistence type="predicted"/>
<reference evidence="3" key="2">
    <citation type="submission" date="2023-05" db="EMBL/GenBank/DDBJ databases">
        <authorList>
            <person name="Schelkunov M.I."/>
        </authorList>
    </citation>
    <scope>NUCLEOTIDE SEQUENCE</scope>
    <source>
        <strain evidence="3">Hsosn_3</strain>
        <tissue evidence="3">Leaf</tissue>
    </source>
</reference>
<evidence type="ECO:0000313" key="3">
    <source>
        <dbReference type="EMBL" id="KAK1388541.1"/>
    </source>
</evidence>
<evidence type="ECO:0000313" key="4">
    <source>
        <dbReference type="Proteomes" id="UP001237642"/>
    </source>
</evidence>
<dbReference type="InterPro" id="IPR007700">
    <property type="entry name" value="DUF668"/>
</dbReference>
<comment type="caution">
    <text evidence="3">The sequence shown here is derived from an EMBL/GenBank/DDBJ whole genome shotgun (WGS) entry which is preliminary data.</text>
</comment>
<accession>A0AAD8IPF1</accession>
<evidence type="ECO:0000259" key="2">
    <source>
        <dbReference type="Pfam" id="PF11961"/>
    </source>
</evidence>
<dbReference type="GO" id="GO:0045927">
    <property type="term" value="P:positive regulation of growth"/>
    <property type="evidence" value="ECO:0007669"/>
    <property type="project" value="InterPro"/>
</dbReference>
<name>A0AAD8IPF1_9APIA</name>
<dbReference type="PANTHER" id="PTHR31730:SF18">
    <property type="entry name" value="PROTEIN PSK SIMULATOR 2"/>
    <property type="match status" value="1"/>
</dbReference>
<dbReference type="Pfam" id="PF05003">
    <property type="entry name" value="DUF668"/>
    <property type="match status" value="1"/>
</dbReference>
<feature type="domain" description="DUF668" evidence="1">
    <location>
        <begin position="295"/>
        <end position="380"/>
    </location>
</feature>
<keyword evidence="4" id="KW-1185">Reference proteome</keyword>
<reference evidence="3" key="1">
    <citation type="submission" date="2023-02" db="EMBL/GenBank/DDBJ databases">
        <title>Genome of toxic invasive species Heracleum sosnowskyi carries increased number of genes despite the absence of recent whole-genome duplications.</title>
        <authorList>
            <person name="Schelkunov M."/>
            <person name="Shtratnikova V."/>
            <person name="Makarenko M."/>
            <person name="Klepikova A."/>
            <person name="Omelchenko D."/>
            <person name="Novikova G."/>
            <person name="Obukhova E."/>
            <person name="Bogdanov V."/>
            <person name="Penin A."/>
            <person name="Logacheva M."/>
        </authorList>
    </citation>
    <scope>NUCLEOTIDE SEQUENCE</scope>
    <source>
        <strain evidence="3">Hsosn_3</strain>
        <tissue evidence="3">Leaf</tissue>
    </source>
</reference>
<dbReference type="PANTHER" id="PTHR31730">
    <property type="entry name" value="OS01G0873900 PROTEIN"/>
    <property type="match status" value="1"/>
</dbReference>
<dbReference type="EMBL" id="JAUIZM010000004">
    <property type="protein sequence ID" value="KAK1388541.1"/>
    <property type="molecule type" value="Genomic_DNA"/>
</dbReference>
<dbReference type="Proteomes" id="UP001237642">
    <property type="component" value="Unassembled WGS sequence"/>
</dbReference>
<feature type="domain" description="DUF3475" evidence="2">
    <location>
        <begin position="75"/>
        <end position="130"/>
    </location>
</feature>
<evidence type="ECO:0000259" key="1">
    <source>
        <dbReference type="Pfam" id="PF05003"/>
    </source>
</evidence>
<protein>
    <submittedName>
        <fullName evidence="3">Protein PSK SIMULATOR</fullName>
    </submittedName>
</protein>
<dbReference type="InterPro" id="IPR045021">
    <property type="entry name" value="PSI1/2/3"/>
</dbReference>
<gene>
    <name evidence="3" type="ORF">POM88_016719</name>
</gene>
<dbReference type="Pfam" id="PF11961">
    <property type="entry name" value="DUF3475"/>
    <property type="match status" value="1"/>
</dbReference>
<dbReference type="InterPro" id="IPR021864">
    <property type="entry name" value="DUF3475"/>
</dbReference>
<sequence length="469" mass="52777">MNHSRNAPRTAVSPKGPQMSSFLGKAGIVGLKRAVDLLDTLGSSLVSLQTGSGITSDSVLRGTVSVLRGTKLSLLAFEVANTIVKGSHILQSISEENIQFLKTEILHSEAVEQLVSTDMTELLKIAAADKREEIDIFAREVYRFGDLCIDPQWHNLSRYSSFDLHIVTKKQSREDAETTMQELITLTQYTCELYHELNALDRFEQNYGRKVKEGESLHLTRRGEGLSKLYSELKHQRKLVKGLKKKSLWSKSLEEVVEKLVDIVTFIHQHILVVFEDNVSGMSSPEMKPSDKPERLGIAGLALHYAHMITQIYNIASCPTSLPPYMKDDLYNGLPISVKTKLRSQLKICEFKEDLSATQIEAQLEKTLKWLVPVATETTKAHQNFGWVGEWAYSGMFGKKTMNNSVIRLQTLYHADKGKLDQYILELVIWLHQLIKVARCEDKGLKAQPLQSTLPTLAIQEQLVLSKSA</sequence>
<dbReference type="AlphaFoldDB" id="A0AAD8IPF1"/>